<feature type="DNA-binding region" description="H-T-H motif" evidence="5">
    <location>
        <begin position="26"/>
        <end position="45"/>
    </location>
</feature>
<evidence type="ECO:0000313" key="7">
    <source>
        <dbReference type="EMBL" id="KOX92535.1"/>
    </source>
</evidence>
<keyword evidence="4" id="KW-0804">Transcription</keyword>
<feature type="domain" description="HTH tetR-type" evidence="6">
    <location>
        <begin position="3"/>
        <end position="63"/>
    </location>
</feature>
<sequence length="199" mass="22357">MDDDTATEILEATYRALCQHGYAALTVKDIAVEADQSKALIHYYYDSKENLFREFLDFLYERYTARILAVNGRTPRQALDSLLDTVLTERRPTPGANFRTALLEIKAQAPYNDAFRTQLAKFDTVLFDRLREIISAGIETGEFDSAVEPAVAAQFLVTAITGAHARHVATDRSIDQFSEAITRYVETHFRAETPAGATR</sequence>
<dbReference type="PATRIC" id="fig|1705562.3.peg.3497"/>
<keyword evidence="1" id="KW-0678">Repressor</keyword>
<evidence type="ECO:0000256" key="1">
    <source>
        <dbReference type="ARBA" id="ARBA00022491"/>
    </source>
</evidence>
<dbReference type="PROSITE" id="PS50977">
    <property type="entry name" value="HTH_TETR_2"/>
    <property type="match status" value="1"/>
</dbReference>
<dbReference type="AlphaFoldDB" id="A0A0M9AK91"/>
<dbReference type="InterPro" id="IPR039538">
    <property type="entry name" value="BetI_C"/>
</dbReference>
<protein>
    <submittedName>
        <fullName evidence="7">TetR family transcriptional regulator</fullName>
    </submittedName>
</protein>
<keyword evidence="8" id="KW-1185">Reference proteome</keyword>
<comment type="caution">
    <text evidence="7">The sequence shown here is derived from an EMBL/GenBank/DDBJ whole genome shotgun (WGS) entry which is preliminary data.</text>
</comment>
<gene>
    <name evidence="7" type="ORF">AMS69_14415</name>
</gene>
<dbReference type="EMBL" id="LIUF01000004">
    <property type="protein sequence ID" value="KOX92535.1"/>
    <property type="molecule type" value="Genomic_DNA"/>
</dbReference>
<dbReference type="PANTHER" id="PTHR30055:SF234">
    <property type="entry name" value="HTH-TYPE TRANSCRIPTIONAL REGULATOR BETI"/>
    <property type="match status" value="1"/>
</dbReference>
<dbReference type="GO" id="GO:0003700">
    <property type="term" value="F:DNA-binding transcription factor activity"/>
    <property type="evidence" value="ECO:0007669"/>
    <property type="project" value="TreeGrafter"/>
</dbReference>
<reference evidence="7 8" key="1">
    <citation type="submission" date="2015-08" db="EMBL/GenBank/DDBJ databases">
        <title>Genomes of Isolates from Cabo Rojo, PR.</title>
        <authorList>
            <person name="Sanchez-Nieves R.L."/>
            <person name="Montalvo-Rodriguez R."/>
        </authorList>
    </citation>
    <scope>NUCLEOTIDE SEQUENCE [LARGE SCALE GENOMIC DNA]</scope>
    <source>
        <strain evidence="7 8">SL3</strain>
    </source>
</reference>
<proteinExistence type="predicted"/>
<dbReference type="PANTHER" id="PTHR30055">
    <property type="entry name" value="HTH-TYPE TRANSCRIPTIONAL REGULATOR RUTR"/>
    <property type="match status" value="1"/>
</dbReference>
<evidence type="ECO:0000256" key="4">
    <source>
        <dbReference type="ARBA" id="ARBA00023163"/>
    </source>
</evidence>
<evidence type="ECO:0000259" key="6">
    <source>
        <dbReference type="PROSITE" id="PS50977"/>
    </source>
</evidence>
<dbReference type="InterPro" id="IPR009057">
    <property type="entry name" value="Homeodomain-like_sf"/>
</dbReference>
<keyword evidence="3 5" id="KW-0238">DNA-binding</keyword>
<dbReference type="InterPro" id="IPR001647">
    <property type="entry name" value="HTH_TetR"/>
</dbReference>
<organism evidence="7 8">
    <name type="scientific">Haloarcula rubripromontorii</name>
    <dbReference type="NCBI Taxonomy" id="1705562"/>
    <lineage>
        <taxon>Archaea</taxon>
        <taxon>Methanobacteriati</taxon>
        <taxon>Methanobacteriota</taxon>
        <taxon>Stenosarchaea group</taxon>
        <taxon>Halobacteria</taxon>
        <taxon>Halobacteriales</taxon>
        <taxon>Haloarculaceae</taxon>
        <taxon>Haloarcula</taxon>
    </lineage>
</organism>
<dbReference type="SUPFAM" id="SSF46689">
    <property type="entry name" value="Homeodomain-like"/>
    <property type="match status" value="1"/>
</dbReference>
<dbReference type="InterPro" id="IPR050109">
    <property type="entry name" value="HTH-type_TetR-like_transc_reg"/>
</dbReference>
<evidence type="ECO:0000313" key="8">
    <source>
        <dbReference type="Proteomes" id="UP000037729"/>
    </source>
</evidence>
<dbReference type="STRING" id="1705562.AMS69_14415"/>
<dbReference type="Pfam" id="PF13977">
    <property type="entry name" value="TetR_C_6"/>
    <property type="match status" value="1"/>
</dbReference>
<dbReference type="Gene3D" id="1.10.357.10">
    <property type="entry name" value="Tetracycline Repressor, domain 2"/>
    <property type="match status" value="1"/>
</dbReference>
<evidence type="ECO:0000256" key="5">
    <source>
        <dbReference type="PROSITE-ProRule" id="PRU00335"/>
    </source>
</evidence>
<dbReference type="Pfam" id="PF00440">
    <property type="entry name" value="TetR_N"/>
    <property type="match status" value="1"/>
</dbReference>
<name>A0A0M9AK91_9EURY</name>
<dbReference type="InterPro" id="IPR036271">
    <property type="entry name" value="Tet_transcr_reg_TetR-rel_C_sf"/>
</dbReference>
<dbReference type="OrthoDB" id="135877at2157"/>
<accession>A0A0M9AK91</accession>
<dbReference type="RefSeq" id="WP_053968745.1">
    <property type="nucleotide sequence ID" value="NZ_LIUF01000004.1"/>
</dbReference>
<dbReference type="SUPFAM" id="SSF48498">
    <property type="entry name" value="Tetracyclin repressor-like, C-terminal domain"/>
    <property type="match status" value="1"/>
</dbReference>
<dbReference type="GO" id="GO:0000976">
    <property type="term" value="F:transcription cis-regulatory region binding"/>
    <property type="evidence" value="ECO:0007669"/>
    <property type="project" value="TreeGrafter"/>
</dbReference>
<dbReference type="Proteomes" id="UP000037729">
    <property type="component" value="Unassembled WGS sequence"/>
</dbReference>
<evidence type="ECO:0000256" key="2">
    <source>
        <dbReference type="ARBA" id="ARBA00023015"/>
    </source>
</evidence>
<evidence type="ECO:0000256" key="3">
    <source>
        <dbReference type="ARBA" id="ARBA00023125"/>
    </source>
</evidence>
<keyword evidence="2" id="KW-0805">Transcription regulation</keyword>